<dbReference type="AlphaFoldDB" id="A0A2P4ZH00"/>
<dbReference type="EMBL" id="JPDN02000028">
    <property type="protein sequence ID" value="PON23553.1"/>
    <property type="molecule type" value="Genomic_DNA"/>
</dbReference>
<evidence type="ECO:0000256" key="2">
    <source>
        <dbReference type="SAM" id="MobiDB-lite"/>
    </source>
</evidence>
<dbReference type="Proteomes" id="UP000054821">
    <property type="component" value="Unassembled WGS sequence"/>
</dbReference>
<dbReference type="STRING" id="398673.A0A2P4ZH00"/>
<dbReference type="Gene3D" id="2.120.10.70">
    <property type="entry name" value="Fucose-specific lectin"/>
    <property type="match status" value="1"/>
</dbReference>
<sequence>MFWLLFQRPSRATPDVDVMSVIYDRDPCGLEVRPPEEGLEVWAPDVGGLEVSTREQVEQALEVFCGCDDLEAVDPSANGFVRVNTESFIEKPEQESSDEHLRKKQWLILTLAGVAVLFIILATVLGIVLGLRLNNSSSKTPTETPRASATPPATSSKPVNAVYATSGIGVTGWWTGPSSFTIRLIYQDQHGYLRLMRYHSGDGNWSTLATFSDTNAKLGSPIAATSYNIPFYCFSPITSSNNFTQVEIFYLNNENILQEWYFREQDSAYPSAQTFSGSGPMSPNGWKASPNTRLAAYWPSVIFQDGNNQVQEAYDANLTWARSSKGLKSRNGSALAEVPSSVLEGRFGGDKILYQRDDQKLILEGRTNLTNKLSIGAPPIAIPPNSPMGAFTVPRYSNSSDGAMNTYILWQNSSDTLLMTWEDDDTGWRTSSTPTFLGRPDNGTGISCLTATLWTVASLPSDYNTARCYYLVNGQIREVQYDGSNWAVIGNVLLD</sequence>
<dbReference type="Pfam" id="PF07938">
    <property type="entry name" value="Fungal_lectin"/>
    <property type="match status" value="1"/>
</dbReference>
<reference evidence="4 5" key="1">
    <citation type="journal article" date="2016" name="Genome Announc.">
        <title>Draft Whole-Genome Sequence of Trichoderma gamsii T6085, a Promising Biocontrol Agent of Fusarium Head Blight on Wheat.</title>
        <authorList>
            <person name="Baroncelli R."/>
            <person name="Zapparata A."/>
            <person name="Piaggeschi G."/>
            <person name="Sarrocco S."/>
            <person name="Vannacci G."/>
        </authorList>
    </citation>
    <scope>NUCLEOTIDE SEQUENCE [LARGE SCALE GENOMIC DNA]</scope>
    <source>
        <strain evidence="4 5">T6085</strain>
    </source>
</reference>
<feature type="transmembrane region" description="Helical" evidence="3">
    <location>
        <begin position="106"/>
        <end position="131"/>
    </location>
</feature>
<keyword evidence="3" id="KW-0472">Membrane</keyword>
<organism evidence="4 5">
    <name type="scientific">Trichoderma gamsii</name>
    <dbReference type="NCBI Taxonomy" id="398673"/>
    <lineage>
        <taxon>Eukaryota</taxon>
        <taxon>Fungi</taxon>
        <taxon>Dikarya</taxon>
        <taxon>Ascomycota</taxon>
        <taxon>Pezizomycotina</taxon>
        <taxon>Sordariomycetes</taxon>
        <taxon>Hypocreomycetidae</taxon>
        <taxon>Hypocreales</taxon>
        <taxon>Hypocreaceae</taxon>
        <taxon>Trichoderma</taxon>
    </lineage>
</organism>
<name>A0A2P4ZH00_9HYPO</name>
<proteinExistence type="inferred from homology"/>
<protein>
    <submittedName>
        <fullName evidence="4">Uncharacterized protein</fullName>
    </submittedName>
</protein>
<keyword evidence="5" id="KW-1185">Reference proteome</keyword>
<gene>
    <name evidence="4" type="ORF">TGAM01_v207497</name>
</gene>
<accession>A0A2P4ZH00</accession>
<evidence type="ECO:0000313" key="4">
    <source>
        <dbReference type="EMBL" id="PON23553.1"/>
    </source>
</evidence>
<comment type="caution">
    <text evidence="4">The sequence shown here is derived from an EMBL/GenBank/DDBJ whole genome shotgun (WGS) entry which is preliminary data.</text>
</comment>
<keyword evidence="3" id="KW-1133">Transmembrane helix</keyword>
<dbReference type="SUPFAM" id="SSF89372">
    <property type="entry name" value="Fucose-specific lectin"/>
    <property type="match status" value="1"/>
</dbReference>
<dbReference type="InterPro" id="IPR012475">
    <property type="entry name" value="Fungal_lectin"/>
</dbReference>
<evidence type="ECO:0000313" key="5">
    <source>
        <dbReference type="Proteomes" id="UP000054821"/>
    </source>
</evidence>
<keyword evidence="3" id="KW-0812">Transmembrane</keyword>
<feature type="region of interest" description="Disordered" evidence="2">
    <location>
        <begin position="137"/>
        <end position="156"/>
    </location>
</feature>
<evidence type="ECO:0000256" key="3">
    <source>
        <dbReference type="SAM" id="Phobius"/>
    </source>
</evidence>
<evidence type="ECO:0000256" key="1">
    <source>
        <dbReference type="ARBA" id="ARBA00009042"/>
    </source>
</evidence>
<comment type="similarity">
    <text evidence="1">Belongs to the fungal fucose-specific lectin family.</text>
</comment>
<dbReference type="RefSeq" id="XP_018661191.1">
    <property type="nucleotide sequence ID" value="XM_018805531.1"/>
</dbReference>
<dbReference type="GeneID" id="29985614"/>